<dbReference type="SUPFAM" id="SSF160631">
    <property type="entry name" value="SMI1/KNR4-like"/>
    <property type="match status" value="1"/>
</dbReference>
<dbReference type="Gene3D" id="3.40.1580.10">
    <property type="entry name" value="SMI1/KNR4-like"/>
    <property type="match status" value="1"/>
</dbReference>
<organism evidence="1 2">
    <name type="scientific">Listeria floridensis FSL S10-1187</name>
    <dbReference type="NCBI Taxonomy" id="1265817"/>
    <lineage>
        <taxon>Bacteria</taxon>
        <taxon>Bacillati</taxon>
        <taxon>Bacillota</taxon>
        <taxon>Bacilli</taxon>
        <taxon>Bacillales</taxon>
        <taxon>Listeriaceae</taxon>
        <taxon>Listeria</taxon>
    </lineage>
</organism>
<dbReference type="EMBL" id="AODF01000001">
    <property type="protein sequence ID" value="EUJ33773.1"/>
    <property type="molecule type" value="Genomic_DNA"/>
</dbReference>
<reference evidence="1 2" key="1">
    <citation type="journal article" date="2014" name="Int. J. Syst. Evol. Microbiol.">
        <title>Listeria floridensis sp. nov., Listeria aquatica sp. nov., Listeria cornellensis sp. nov., Listeria riparia sp. nov. and Listeria grandensis sp. nov., from agricultural and natural environments.</title>
        <authorList>
            <person name="den Bakker H.C."/>
            <person name="Warchocki S."/>
            <person name="Wright E.M."/>
            <person name="Allred A.F."/>
            <person name="Ahlstrom C."/>
            <person name="Manuel C.S."/>
            <person name="Stasiewicz M.J."/>
            <person name="Burrell A."/>
            <person name="Roof S."/>
            <person name="Strawn L."/>
            <person name="Fortes E.D."/>
            <person name="Nightingale K.K."/>
            <person name="Kephart D."/>
            <person name="Wiedmann M."/>
        </authorList>
    </citation>
    <scope>NUCLEOTIDE SEQUENCE [LARGE SCALE GENOMIC DNA]</scope>
    <source>
        <strain evidence="1 2">FSL S10-1187</strain>
    </source>
</reference>
<evidence type="ECO:0008006" key="3">
    <source>
        <dbReference type="Google" id="ProtNLM"/>
    </source>
</evidence>
<sequence>MKINGFGSLSDEHIEEIESRYALSLPADYKTFFKKRQMAVL</sequence>
<accession>A0ABP3B1M8</accession>
<protein>
    <recommendedName>
        <fullName evidence="3">SMI1/KNR4 family protein</fullName>
    </recommendedName>
</protein>
<gene>
    <name evidence="1" type="ORF">MFLO_01025</name>
</gene>
<comment type="caution">
    <text evidence="1">The sequence shown here is derived from an EMBL/GenBank/DDBJ whole genome shotgun (WGS) entry which is preliminary data.</text>
</comment>
<dbReference type="Proteomes" id="UP000019249">
    <property type="component" value="Unassembled WGS sequence"/>
</dbReference>
<keyword evidence="2" id="KW-1185">Reference proteome</keyword>
<dbReference type="RefSeq" id="WP_241433486.1">
    <property type="nucleotide sequence ID" value="NZ_AODF01000001.1"/>
</dbReference>
<name>A0ABP3B1M8_9LIST</name>
<dbReference type="InterPro" id="IPR037883">
    <property type="entry name" value="Knr4/Smi1-like_sf"/>
</dbReference>
<evidence type="ECO:0000313" key="1">
    <source>
        <dbReference type="EMBL" id="EUJ33773.1"/>
    </source>
</evidence>
<evidence type="ECO:0000313" key="2">
    <source>
        <dbReference type="Proteomes" id="UP000019249"/>
    </source>
</evidence>
<proteinExistence type="predicted"/>